<reference evidence="1" key="1">
    <citation type="submission" date="2022-06" db="EMBL/GenBank/DDBJ databases">
        <authorList>
            <person name="Dietemann V."/>
            <person name="Ory F."/>
            <person name="Dainat B."/>
            <person name="Oberhansli S."/>
        </authorList>
    </citation>
    <scope>NUCLEOTIDE SEQUENCE</scope>
    <source>
        <strain evidence="1">Ena-SAMPLE-TAB-26-04-2022-14:26:32:270-5432</strain>
    </source>
</reference>
<gene>
    <name evidence="1" type="ORF">WJ0W_001231</name>
</gene>
<dbReference type="EMBL" id="CALYLO010000001">
    <property type="protein sequence ID" value="CAH8243992.1"/>
    <property type="molecule type" value="Genomic_DNA"/>
</dbReference>
<dbReference type="Proteomes" id="UP001154322">
    <property type="component" value="Unassembled WGS sequence"/>
</dbReference>
<keyword evidence="2" id="KW-1185">Reference proteome</keyword>
<organism evidence="1 2">
    <name type="scientific">Paenibacillus melissococcoides</name>
    <dbReference type="NCBI Taxonomy" id="2912268"/>
    <lineage>
        <taxon>Bacteria</taxon>
        <taxon>Bacillati</taxon>
        <taxon>Bacillota</taxon>
        <taxon>Bacilli</taxon>
        <taxon>Bacillales</taxon>
        <taxon>Paenibacillaceae</taxon>
        <taxon>Paenibacillus</taxon>
    </lineage>
</organism>
<evidence type="ECO:0008006" key="3">
    <source>
        <dbReference type="Google" id="ProtNLM"/>
    </source>
</evidence>
<name>A0ABN8TYY9_9BACL</name>
<sequence>MEYGGERHAKNDGFSIADAAGLVGIRDPGMPEHVGQLIPRGRSFGSAIAAAGWLLRRGTMSRTMRIPMMKTRRPQEAQAECQARLR</sequence>
<comment type="caution">
    <text evidence="1">The sequence shown here is derived from an EMBL/GenBank/DDBJ whole genome shotgun (WGS) entry which is preliminary data.</text>
</comment>
<proteinExistence type="predicted"/>
<dbReference type="RefSeq" id="WP_213431149.1">
    <property type="nucleotide sequence ID" value="NZ_AP031286.1"/>
</dbReference>
<protein>
    <recommendedName>
        <fullName evidence="3">Transposase</fullName>
    </recommendedName>
</protein>
<evidence type="ECO:0000313" key="1">
    <source>
        <dbReference type="EMBL" id="CAH8243992.1"/>
    </source>
</evidence>
<accession>A0ABN8TYY9</accession>
<evidence type="ECO:0000313" key="2">
    <source>
        <dbReference type="Proteomes" id="UP001154322"/>
    </source>
</evidence>